<organism evidence="2 3">
    <name type="scientific">Apostasia shenzhenica</name>
    <dbReference type="NCBI Taxonomy" id="1088818"/>
    <lineage>
        <taxon>Eukaryota</taxon>
        <taxon>Viridiplantae</taxon>
        <taxon>Streptophyta</taxon>
        <taxon>Embryophyta</taxon>
        <taxon>Tracheophyta</taxon>
        <taxon>Spermatophyta</taxon>
        <taxon>Magnoliopsida</taxon>
        <taxon>Liliopsida</taxon>
        <taxon>Asparagales</taxon>
        <taxon>Orchidaceae</taxon>
        <taxon>Apostasioideae</taxon>
        <taxon>Apostasia</taxon>
    </lineage>
</organism>
<keyword evidence="1" id="KW-1133">Transmembrane helix</keyword>
<feature type="transmembrane region" description="Helical" evidence="1">
    <location>
        <begin position="100"/>
        <end position="119"/>
    </location>
</feature>
<reference evidence="2 3" key="1">
    <citation type="journal article" date="2017" name="Nature">
        <title>The Apostasia genome and the evolution of orchids.</title>
        <authorList>
            <person name="Zhang G.Q."/>
            <person name="Liu K.W."/>
            <person name="Li Z."/>
            <person name="Lohaus R."/>
            <person name="Hsiao Y.Y."/>
            <person name="Niu S.C."/>
            <person name="Wang J.Y."/>
            <person name="Lin Y.C."/>
            <person name="Xu Q."/>
            <person name="Chen L.J."/>
            <person name="Yoshida K."/>
            <person name="Fujiwara S."/>
            <person name="Wang Z.W."/>
            <person name="Zhang Y.Q."/>
            <person name="Mitsuda N."/>
            <person name="Wang M."/>
            <person name="Liu G.H."/>
            <person name="Pecoraro L."/>
            <person name="Huang H.X."/>
            <person name="Xiao X.J."/>
            <person name="Lin M."/>
            <person name="Wu X.Y."/>
            <person name="Wu W.L."/>
            <person name="Chen Y.Y."/>
            <person name="Chang S.B."/>
            <person name="Sakamoto S."/>
            <person name="Ohme-Takagi M."/>
            <person name="Yagi M."/>
            <person name="Zeng S.J."/>
            <person name="Shen C.Y."/>
            <person name="Yeh C.M."/>
            <person name="Luo Y.B."/>
            <person name="Tsai W.C."/>
            <person name="Van de Peer Y."/>
            <person name="Liu Z.J."/>
        </authorList>
    </citation>
    <scope>NUCLEOTIDE SEQUENCE [LARGE SCALE GENOMIC DNA]</scope>
    <source>
        <strain evidence="3">cv. Shenzhen</strain>
        <tissue evidence="2">Stem</tissue>
    </source>
</reference>
<keyword evidence="3" id="KW-1185">Reference proteome</keyword>
<evidence type="ECO:0000256" key="1">
    <source>
        <dbReference type="SAM" id="Phobius"/>
    </source>
</evidence>
<sequence>MGWEEEEKNKEEAMGYGTFAASQPYPQPYGAGFPQPVPPPGIGGINPFAAAGVYPPAPAGVPPTGAASSAIYPPVHSLHPTAFPYYTQGYQTNPSITPSLSLHVCLCVVCFFRAFILLINAPDPILSKMSVVVVIAYDDFCWI</sequence>
<dbReference type="AlphaFoldDB" id="A0A2I0A294"/>
<gene>
    <name evidence="2" type="ORF">AXF42_Ash004188</name>
</gene>
<evidence type="ECO:0000313" key="2">
    <source>
        <dbReference type="EMBL" id="PKA49647.1"/>
    </source>
</evidence>
<name>A0A2I0A294_9ASPA</name>
<accession>A0A2I0A294</accession>
<dbReference type="EMBL" id="KZ452037">
    <property type="protein sequence ID" value="PKA49647.1"/>
    <property type="molecule type" value="Genomic_DNA"/>
</dbReference>
<proteinExistence type="predicted"/>
<evidence type="ECO:0000313" key="3">
    <source>
        <dbReference type="Proteomes" id="UP000236161"/>
    </source>
</evidence>
<keyword evidence="1" id="KW-0812">Transmembrane</keyword>
<protein>
    <submittedName>
        <fullName evidence="2">Uncharacterized protein</fullName>
    </submittedName>
</protein>
<dbReference type="Proteomes" id="UP000236161">
    <property type="component" value="Unassembled WGS sequence"/>
</dbReference>
<keyword evidence="1" id="KW-0472">Membrane</keyword>